<dbReference type="Proteomes" id="UP001153636">
    <property type="component" value="Chromosome 12"/>
</dbReference>
<keyword evidence="2" id="KW-0963">Cytoplasm</keyword>
<dbReference type="GO" id="GO:0006915">
    <property type="term" value="P:apoptotic process"/>
    <property type="evidence" value="ECO:0007669"/>
    <property type="project" value="TreeGrafter"/>
</dbReference>
<organism evidence="5 6">
    <name type="scientific">Psylliodes chrysocephalus</name>
    <dbReference type="NCBI Taxonomy" id="3402493"/>
    <lineage>
        <taxon>Eukaryota</taxon>
        <taxon>Metazoa</taxon>
        <taxon>Ecdysozoa</taxon>
        <taxon>Arthropoda</taxon>
        <taxon>Hexapoda</taxon>
        <taxon>Insecta</taxon>
        <taxon>Pterygota</taxon>
        <taxon>Neoptera</taxon>
        <taxon>Endopterygota</taxon>
        <taxon>Coleoptera</taxon>
        <taxon>Polyphaga</taxon>
        <taxon>Cucujiformia</taxon>
        <taxon>Chrysomeloidea</taxon>
        <taxon>Chrysomelidae</taxon>
        <taxon>Galerucinae</taxon>
        <taxon>Alticini</taxon>
        <taxon>Psylliodes</taxon>
    </lineage>
</organism>
<evidence type="ECO:0000256" key="4">
    <source>
        <dbReference type="SAM" id="Coils"/>
    </source>
</evidence>
<gene>
    <name evidence="5" type="ORF">PSYICH_LOCUS3524</name>
</gene>
<dbReference type="EMBL" id="OV651824">
    <property type="protein sequence ID" value="CAH1102228.1"/>
    <property type="molecule type" value="Genomic_DNA"/>
</dbReference>
<reference evidence="5" key="1">
    <citation type="submission" date="2022-01" db="EMBL/GenBank/DDBJ databases">
        <authorList>
            <person name="King R."/>
        </authorList>
    </citation>
    <scope>NUCLEOTIDE SEQUENCE</scope>
</reference>
<proteinExistence type="predicted"/>
<evidence type="ECO:0000256" key="1">
    <source>
        <dbReference type="ARBA" id="ARBA00004245"/>
    </source>
</evidence>
<dbReference type="GO" id="GO:0045095">
    <property type="term" value="C:keratin filament"/>
    <property type="evidence" value="ECO:0007669"/>
    <property type="project" value="TreeGrafter"/>
</dbReference>
<evidence type="ECO:0000313" key="5">
    <source>
        <dbReference type="EMBL" id="CAH1102228.1"/>
    </source>
</evidence>
<dbReference type="OrthoDB" id="6431598at2759"/>
<feature type="coiled-coil region" evidence="4">
    <location>
        <begin position="179"/>
        <end position="307"/>
    </location>
</feature>
<name>A0A9P0G6Z9_9CUCU</name>
<keyword evidence="3" id="KW-0206">Cytoskeleton</keyword>
<protein>
    <recommendedName>
        <fullName evidence="7">Trichoplein keratin filament-binding protein</fullName>
    </recommendedName>
</protein>
<dbReference type="InterPro" id="IPR043596">
    <property type="entry name" value="CFAP53/TCHP"/>
</dbReference>
<keyword evidence="6" id="KW-1185">Reference proteome</keyword>
<evidence type="ECO:0000313" key="6">
    <source>
        <dbReference type="Proteomes" id="UP001153636"/>
    </source>
</evidence>
<evidence type="ECO:0000256" key="3">
    <source>
        <dbReference type="ARBA" id="ARBA00023212"/>
    </source>
</evidence>
<evidence type="ECO:0008006" key="7">
    <source>
        <dbReference type="Google" id="ProtNLM"/>
    </source>
</evidence>
<dbReference type="AlphaFoldDB" id="A0A9P0G6Z9"/>
<evidence type="ECO:0000256" key="2">
    <source>
        <dbReference type="ARBA" id="ARBA00022490"/>
    </source>
</evidence>
<dbReference type="PANTHER" id="PTHR31183:SF2">
    <property type="entry name" value="TRICHOPLEIN KERATIN FILAMENT-BINDING PROTEIN"/>
    <property type="match status" value="1"/>
</dbReference>
<comment type="subcellular location">
    <subcellularLocation>
        <location evidence="1">Cytoplasm</location>
        <location evidence="1">Cytoskeleton</location>
    </subcellularLocation>
</comment>
<feature type="coiled-coil region" evidence="4">
    <location>
        <begin position="389"/>
        <end position="491"/>
    </location>
</feature>
<keyword evidence="4" id="KW-0175">Coiled coil</keyword>
<sequence>MEKSKNRGKHRIKAEEEIIRRREKETRYNELWNGTAKYYDQWNRRTAKFDEWTSPRYYNENNKMLFDIKTKRDKEELLEKRREKLRKLFDEEKRALEIELMVQKNRYPLRNSTEENHDIPTNILKEFNDQIKLEEQTIRRREAESKLFDQWRRNNPLIRQCEAKYHCKDLKLSWLDQQIEKRMQKEKEEEENKRILKENEWKLQMEYEREELLKKKVEENKQQLKQALDGQISEFKEIQKTCDELREKETIEMKQNIYLADLEDKLKAEEQRRRDKECALFNIRQHNRKLKQKSKDIQDNLEQDKLLMLKFKELQLQDIIEEEAKRNEIKQGVEEFLDIIRQQQALEIQRQKRLEFLFDSEAKAMYDMQVAQWKQEELSREKLINEVLKTLKQQIKEKLESNIERQKENLREREEMTQKIEEYHEELNRLKEEEEKRKRKIKHGREEDMQVKIVKKKQQESLRMRELDEELERIRKEEERLQQEILNLQQRQGPYKPSRNRLFF</sequence>
<accession>A0A9P0G6Z9</accession>
<feature type="coiled-coil region" evidence="4">
    <location>
        <begin position="68"/>
        <end position="95"/>
    </location>
</feature>
<dbReference type="PANTHER" id="PTHR31183">
    <property type="entry name" value="TRICHOPLEIN KERATIN FILAMENT-BINDING PROTEIN FAMILY MEMBER"/>
    <property type="match status" value="1"/>
</dbReference>